<evidence type="ECO:0000256" key="6">
    <source>
        <dbReference type="ARBA" id="ARBA00022989"/>
    </source>
</evidence>
<keyword evidence="4 8" id="KW-1003">Cell membrane</keyword>
<evidence type="ECO:0000313" key="9">
    <source>
        <dbReference type="EMBL" id="BCR04605.1"/>
    </source>
</evidence>
<dbReference type="InterPro" id="IPR052017">
    <property type="entry name" value="TSUP"/>
</dbReference>
<evidence type="ECO:0000256" key="3">
    <source>
        <dbReference type="ARBA" id="ARBA00022448"/>
    </source>
</evidence>
<proteinExistence type="inferred from homology"/>
<keyword evidence="7 8" id="KW-0472">Membrane</keyword>
<feature type="transmembrane region" description="Helical" evidence="8">
    <location>
        <begin position="162"/>
        <end position="179"/>
    </location>
</feature>
<evidence type="ECO:0000256" key="7">
    <source>
        <dbReference type="ARBA" id="ARBA00023136"/>
    </source>
</evidence>
<keyword evidence="5 8" id="KW-0812">Transmembrane</keyword>
<evidence type="ECO:0000256" key="4">
    <source>
        <dbReference type="ARBA" id="ARBA00022475"/>
    </source>
</evidence>
<comment type="similarity">
    <text evidence="2 8">Belongs to the 4-toluene sulfonate uptake permease (TSUP) (TC 2.A.102) family.</text>
</comment>
<evidence type="ECO:0000256" key="5">
    <source>
        <dbReference type="ARBA" id="ARBA00022692"/>
    </source>
</evidence>
<keyword evidence="3" id="KW-0813">Transport</keyword>
<feature type="transmembrane region" description="Helical" evidence="8">
    <location>
        <begin position="107"/>
        <end position="127"/>
    </location>
</feature>
<feature type="transmembrane region" description="Helical" evidence="8">
    <location>
        <begin position="191"/>
        <end position="213"/>
    </location>
</feature>
<organism evidence="9 10">
    <name type="scientific">Desulfuromonas versatilis</name>
    <dbReference type="NCBI Taxonomy" id="2802975"/>
    <lineage>
        <taxon>Bacteria</taxon>
        <taxon>Pseudomonadati</taxon>
        <taxon>Thermodesulfobacteriota</taxon>
        <taxon>Desulfuromonadia</taxon>
        <taxon>Desulfuromonadales</taxon>
        <taxon>Desulfuromonadaceae</taxon>
        <taxon>Desulfuromonas</taxon>
    </lineage>
</organism>
<evidence type="ECO:0000256" key="1">
    <source>
        <dbReference type="ARBA" id="ARBA00004651"/>
    </source>
</evidence>
<feature type="transmembrane region" description="Helical" evidence="8">
    <location>
        <begin position="233"/>
        <end position="251"/>
    </location>
</feature>
<accession>A0ABM8HRR7</accession>
<keyword evidence="10" id="KW-1185">Reference proteome</keyword>
<dbReference type="EMBL" id="AP024355">
    <property type="protein sequence ID" value="BCR04605.1"/>
    <property type="molecule type" value="Genomic_DNA"/>
</dbReference>
<dbReference type="PANTHER" id="PTHR30269:SF0">
    <property type="entry name" value="MEMBRANE TRANSPORTER PROTEIN YFCA-RELATED"/>
    <property type="match status" value="1"/>
</dbReference>
<dbReference type="RefSeq" id="WP_221252062.1">
    <property type="nucleotide sequence ID" value="NZ_AP024355.1"/>
</dbReference>
<protein>
    <recommendedName>
        <fullName evidence="8">Probable membrane transporter protein</fullName>
    </recommendedName>
</protein>
<evidence type="ECO:0000256" key="2">
    <source>
        <dbReference type="ARBA" id="ARBA00009142"/>
    </source>
</evidence>
<sequence>MFDWQFTPELLAMLFSVGLIAGTIDAIAGGGGLLTLPALLACGLPPLQAIATAKLQSTVGVGTAAFCYLRKGQVDLDELRPIIGCTLLGSLAGALCLQHADPQILESLLPIAFLGVAGYFLLSPRVGDLDRHQRISRRLFALLIGTGIGFYDGFFGPGTGSFFSIAFISLLGCNLRRATASTKVLNLTSNLAALVLFIHADVVVWSLGLTMAAGQVLGSTLGARLAMHNGARLIRPLAVMVSLAMIFKFWAPAAQIFRMLRLI</sequence>
<keyword evidence="6 8" id="KW-1133">Transmembrane helix</keyword>
<dbReference type="PANTHER" id="PTHR30269">
    <property type="entry name" value="TRANSMEMBRANE PROTEIN YFCA"/>
    <property type="match status" value="1"/>
</dbReference>
<reference evidence="9 10" key="1">
    <citation type="journal article" date="2016" name="C (Basel)">
        <title>Selective Growth of and Electricity Production by Marine Exoelectrogenic Bacteria in Self-Aggregated Hydrogel of Microbially Reduced Graphene Oxide.</title>
        <authorList>
            <person name="Yoshida N."/>
            <person name="Goto Y."/>
            <person name="Miyata Y."/>
        </authorList>
    </citation>
    <scope>NUCLEOTIDE SEQUENCE [LARGE SCALE GENOMIC DNA]</scope>
    <source>
        <strain evidence="9 10">NIT-T3</strain>
    </source>
</reference>
<evidence type="ECO:0000313" key="10">
    <source>
        <dbReference type="Proteomes" id="UP001319827"/>
    </source>
</evidence>
<evidence type="ECO:0000256" key="8">
    <source>
        <dbReference type="RuleBase" id="RU363041"/>
    </source>
</evidence>
<dbReference type="Pfam" id="PF01925">
    <property type="entry name" value="TauE"/>
    <property type="match status" value="1"/>
</dbReference>
<name>A0ABM8HRR7_9BACT</name>
<reference evidence="9 10" key="2">
    <citation type="journal article" date="2021" name="Int. J. Syst. Evol. Microbiol.">
        <title>Isolation and Polyphasic Characterization of Desulfuromonas versatilis sp. Nov., an Electrogenic Bacteria Capable of Versatile Metabolism Isolated from a Graphene Oxide-Reducing Enrichment Culture.</title>
        <authorList>
            <person name="Xie L."/>
            <person name="Yoshida N."/>
            <person name="Ishii S."/>
            <person name="Meng L."/>
        </authorList>
    </citation>
    <scope>NUCLEOTIDE SEQUENCE [LARGE SCALE GENOMIC DNA]</scope>
    <source>
        <strain evidence="9 10">NIT-T3</strain>
    </source>
</reference>
<gene>
    <name evidence="9" type="primary">yfcA</name>
    <name evidence="9" type="ORF">DESUT3_16740</name>
</gene>
<dbReference type="InterPro" id="IPR002781">
    <property type="entry name" value="TM_pro_TauE-like"/>
</dbReference>
<feature type="transmembrane region" description="Helical" evidence="8">
    <location>
        <begin position="139"/>
        <end position="156"/>
    </location>
</feature>
<dbReference type="Proteomes" id="UP001319827">
    <property type="component" value="Chromosome"/>
</dbReference>
<comment type="subcellular location">
    <subcellularLocation>
        <location evidence="1 8">Cell membrane</location>
        <topology evidence="1 8">Multi-pass membrane protein</topology>
    </subcellularLocation>
</comment>